<protein>
    <submittedName>
        <fullName evidence="5">Uncharacterized protein</fullName>
    </submittedName>
</protein>
<dbReference type="EnsemblPlants" id="Kaladp0066s0027.1.v1.1">
    <property type="protein sequence ID" value="Kaladp0066s0027.1.v1.1"/>
    <property type="gene ID" value="Kaladp0066s0027.v1.1"/>
</dbReference>
<dbReference type="OMA" id="CSTHEST"/>
<name>A0A7N0UF91_KALFE</name>
<evidence type="ECO:0000313" key="5">
    <source>
        <dbReference type="EnsemblPlants" id="Kaladp0066s0027.1.v1.1"/>
    </source>
</evidence>
<feature type="domain" description="Di19 zinc-binding" evidence="3">
    <location>
        <begin position="39"/>
        <end position="93"/>
    </location>
</feature>
<dbReference type="Pfam" id="PF05605">
    <property type="entry name" value="zf-Di19"/>
    <property type="match status" value="1"/>
</dbReference>
<evidence type="ECO:0000313" key="6">
    <source>
        <dbReference type="Proteomes" id="UP000594263"/>
    </source>
</evidence>
<feature type="domain" description="Di19 C-terminal" evidence="4">
    <location>
        <begin position="114"/>
        <end position="210"/>
    </location>
</feature>
<evidence type="ECO:0000256" key="1">
    <source>
        <dbReference type="ARBA" id="ARBA00007109"/>
    </source>
</evidence>
<evidence type="ECO:0000259" key="3">
    <source>
        <dbReference type="Pfam" id="PF05605"/>
    </source>
</evidence>
<keyword evidence="6" id="KW-1185">Reference proteome</keyword>
<accession>A0A7N0UF91</accession>
<organism evidence="5 6">
    <name type="scientific">Kalanchoe fedtschenkoi</name>
    <name type="common">Lavender scallops</name>
    <name type="synonym">South American air plant</name>
    <dbReference type="NCBI Taxonomy" id="63787"/>
    <lineage>
        <taxon>Eukaryota</taxon>
        <taxon>Viridiplantae</taxon>
        <taxon>Streptophyta</taxon>
        <taxon>Embryophyta</taxon>
        <taxon>Tracheophyta</taxon>
        <taxon>Spermatophyta</taxon>
        <taxon>Magnoliopsida</taxon>
        <taxon>eudicotyledons</taxon>
        <taxon>Gunneridae</taxon>
        <taxon>Pentapetalae</taxon>
        <taxon>Saxifragales</taxon>
        <taxon>Crassulaceae</taxon>
        <taxon>Kalanchoe</taxon>
    </lineage>
</organism>
<sequence>MDSWRNRASASLLAYQNRSDLYIGGMDEMDSDEDRIAGEYSCPFCGEDFDVLGLCLHIDDEHPAGVKAGVCPVIPCSKKVGLDIVGHITTEHANLYKVQRRRRFYRGGLNTTFSALRKEFREGHMHSIYGGSSVKAPNAEPDPLLSSFISAVGKVNESQPLQSAENNIGTKITEDESSERVVKRAPISEKEQEEAARKSEFVQGLLLSAIFGDE</sequence>
<dbReference type="Gramene" id="Kaladp0066s0027.1.v1.1">
    <property type="protein sequence ID" value="Kaladp0066s0027.1.v1.1"/>
    <property type="gene ID" value="Kaladp0066s0027.v1.1"/>
</dbReference>
<evidence type="ECO:0000256" key="2">
    <source>
        <dbReference type="SAM" id="MobiDB-lite"/>
    </source>
</evidence>
<feature type="region of interest" description="Disordered" evidence="2">
    <location>
        <begin position="166"/>
        <end position="194"/>
    </location>
</feature>
<proteinExistence type="inferred from homology"/>
<dbReference type="Pfam" id="PF14571">
    <property type="entry name" value="Di19_C"/>
    <property type="match status" value="1"/>
</dbReference>
<comment type="similarity">
    <text evidence="1">Belongs to the Di19 family.</text>
</comment>
<dbReference type="InterPro" id="IPR008598">
    <property type="entry name" value="Di19_Zn-bd"/>
</dbReference>
<dbReference type="InterPro" id="IPR033347">
    <property type="entry name" value="Di19"/>
</dbReference>
<dbReference type="PANTHER" id="PTHR31875">
    <property type="entry name" value="PROTEIN DEHYDRATION-INDUCED 19"/>
    <property type="match status" value="1"/>
</dbReference>
<feature type="compositionally biased region" description="Basic and acidic residues" evidence="2">
    <location>
        <begin position="172"/>
        <end position="194"/>
    </location>
</feature>
<dbReference type="InterPro" id="IPR027935">
    <property type="entry name" value="Di19_C"/>
</dbReference>
<dbReference type="Proteomes" id="UP000594263">
    <property type="component" value="Unplaced"/>
</dbReference>
<evidence type="ECO:0000259" key="4">
    <source>
        <dbReference type="Pfam" id="PF14571"/>
    </source>
</evidence>
<reference evidence="5" key="1">
    <citation type="submission" date="2021-01" db="UniProtKB">
        <authorList>
            <consortium name="EnsemblPlants"/>
        </authorList>
    </citation>
    <scope>IDENTIFICATION</scope>
</reference>
<dbReference type="PANTHER" id="PTHR31875:SF6">
    <property type="entry name" value="PROTEIN DEHYDRATION-INDUCED 19"/>
    <property type="match status" value="1"/>
</dbReference>
<dbReference type="AlphaFoldDB" id="A0A7N0UF91"/>